<dbReference type="Proteomes" id="UP001243330">
    <property type="component" value="Unassembled WGS sequence"/>
</dbReference>
<sequence>MIRPFRVEVGGDWAFCLDSADLDMGRRWTQETTLSLSRCEEPLVVPARRDYGCNASSSVQHPERARRENEASHGPAASQKDAEKRKEGGRLDES</sequence>
<accession>A0AAD9AKA1</accession>
<evidence type="ECO:0000313" key="3">
    <source>
        <dbReference type="Proteomes" id="UP001243330"/>
    </source>
</evidence>
<evidence type="ECO:0000313" key="2">
    <source>
        <dbReference type="EMBL" id="KAK1849159.1"/>
    </source>
</evidence>
<evidence type="ECO:0000256" key="1">
    <source>
        <dbReference type="SAM" id="MobiDB-lite"/>
    </source>
</evidence>
<feature type="compositionally biased region" description="Basic and acidic residues" evidence="1">
    <location>
        <begin position="61"/>
        <end position="71"/>
    </location>
</feature>
<comment type="caution">
    <text evidence="2">The sequence shown here is derived from an EMBL/GenBank/DDBJ whole genome shotgun (WGS) entry which is preliminary data.</text>
</comment>
<keyword evidence="3" id="KW-1185">Reference proteome</keyword>
<feature type="region of interest" description="Disordered" evidence="1">
    <location>
        <begin position="50"/>
        <end position="94"/>
    </location>
</feature>
<name>A0AAD9AKA1_9PEZI</name>
<dbReference type="EMBL" id="JAQOWY010000151">
    <property type="protein sequence ID" value="KAK1849159.1"/>
    <property type="molecule type" value="Genomic_DNA"/>
</dbReference>
<organism evidence="2 3">
    <name type="scientific">Colletotrichum chrysophilum</name>
    <dbReference type="NCBI Taxonomy" id="1836956"/>
    <lineage>
        <taxon>Eukaryota</taxon>
        <taxon>Fungi</taxon>
        <taxon>Dikarya</taxon>
        <taxon>Ascomycota</taxon>
        <taxon>Pezizomycotina</taxon>
        <taxon>Sordariomycetes</taxon>
        <taxon>Hypocreomycetidae</taxon>
        <taxon>Glomerellales</taxon>
        <taxon>Glomerellaceae</taxon>
        <taxon>Colletotrichum</taxon>
        <taxon>Colletotrichum gloeosporioides species complex</taxon>
    </lineage>
</organism>
<protein>
    <submittedName>
        <fullName evidence="2">Uncharacterized protein</fullName>
    </submittedName>
</protein>
<gene>
    <name evidence="2" type="ORF">CCHR01_08202</name>
</gene>
<dbReference type="AlphaFoldDB" id="A0AAD9AKA1"/>
<feature type="compositionally biased region" description="Basic and acidic residues" evidence="1">
    <location>
        <begin position="80"/>
        <end position="94"/>
    </location>
</feature>
<proteinExistence type="predicted"/>
<reference evidence="2" key="1">
    <citation type="submission" date="2023-01" db="EMBL/GenBank/DDBJ databases">
        <title>Colletotrichum chrysophilum M932 genome sequence.</title>
        <authorList>
            <person name="Baroncelli R."/>
        </authorList>
    </citation>
    <scope>NUCLEOTIDE SEQUENCE</scope>
    <source>
        <strain evidence="2">M932</strain>
    </source>
</reference>